<keyword evidence="1" id="KW-0812">Transmembrane</keyword>
<accession>A0A0G0T8P1</accession>
<name>A0A0G0T8P1_9BACT</name>
<comment type="caution">
    <text evidence="3">The sequence shown here is derived from an EMBL/GenBank/DDBJ whole genome shotgun (WGS) entry which is preliminary data.</text>
</comment>
<evidence type="ECO:0000313" key="3">
    <source>
        <dbReference type="EMBL" id="KKR71131.1"/>
    </source>
</evidence>
<proteinExistence type="predicted"/>
<dbReference type="Pfam" id="PF13399">
    <property type="entry name" value="LytR_C"/>
    <property type="match status" value="1"/>
</dbReference>
<evidence type="ECO:0000313" key="4">
    <source>
        <dbReference type="Proteomes" id="UP000034562"/>
    </source>
</evidence>
<feature type="domain" description="LytR/CpsA/Psr regulator C-terminal" evidence="2">
    <location>
        <begin position="152"/>
        <end position="239"/>
    </location>
</feature>
<gene>
    <name evidence="3" type="ORF">UU12_C0007G0002</name>
</gene>
<keyword evidence="1" id="KW-1133">Transmembrane helix</keyword>
<dbReference type="InterPro" id="IPR027381">
    <property type="entry name" value="LytR/CpsA/Psr_C"/>
</dbReference>
<dbReference type="AlphaFoldDB" id="A0A0G0T8P1"/>
<feature type="transmembrane region" description="Helical" evidence="1">
    <location>
        <begin position="94"/>
        <end position="114"/>
    </location>
</feature>
<keyword evidence="1" id="KW-0472">Membrane</keyword>
<evidence type="ECO:0000256" key="1">
    <source>
        <dbReference type="SAM" id="Phobius"/>
    </source>
</evidence>
<reference evidence="3 4" key="1">
    <citation type="journal article" date="2015" name="Nature">
        <title>rRNA introns, odd ribosomes, and small enigmatic genomes across a large radiation of phyla.</title>
        <authorList>
            <person name="Brown C.T."/>
            <person name="Hug L.A."/>
            <person name="Thomas B.C."/>
            <person name="Sharon I."/>
            <person name="Castelle C.J."/>
            <person name="Singh A."/>
            <person name="Wilkins M.J."/>
            <person name="Williams K.H."/>
            <person name="Banfield J.F."/>
        </authorList>
    </citation>
    <scope>NUCLEOTIDE SEQUENCE [LARGE SCALE GENOMIC DNA]</scope>
</reference>
<organism evidence="3 4">
    <name type="scientific">Candidatus Woesebacteria bacterium GW2011_GWA2_40_7b</name>
    <dbReference type="NCBI Taxonomy" id="1618563"/>
    <lineage>
        <taxon>Bacteria</taxon>
        <taxon>Candidatus Woeseibacteriota</taxon>
    </lineage>
</organism>
<evidence type="ECO:0000259" key="2">
    <source>
        <dbReference type="Pfam" id="PF13399"/>
    </source>
</evidence>
<sequence length="243" mass="25889">MPKDESKSRKRMVVEEVNAEPVKEPVVSDTKPVEEIKEKVEELHGVTEEIGESVEKSEEIQEEIIKAAEKFEPSVDKPTTEFVPVKPNSGPNPLFILIPGVLLLGALLGGVYFYQRGVNLELQASPTPEASIEPTLAPTASPSAKLDLTKFPINVQNGSGVAGTAGSAKDLLTKAGFEVSKTGNADNYDYTDTIIKTTASVSAEFVSKLTTALSGIYSVGKAQTLPDTSKDEVIVIIGSSKAK</sequence>
<dbReference type="Gene3D" id="3.30.70.2390">
    <property type="match status" value="1"/>
</dbReference>
<dbReference type="STRING" id="1618563.UU12_C0007G0002"/>
<dbReference type="Proteomes" id="UP000034562">
    <property type="component" value="Unassembled WGS sequence"/>
</dbReference>
<protein>
    <submittedName>
        <fullName evidence="3">Cell envelope-like protein function transcriptional attenuator common domain protein</fullName>
    </submittedName>
</protein>
<dbReference type="EMBL" id="LBZK01000007">
    <property type="protein sequence ID" value="KKR71131.1"/>
    <property type="molecule type" value="Genomic_DNA"/>
</dbReference>